<feature type="chain" id="PRO_5014683552" evidence="1">
    <location>
        <begin position="22"/>
        <end position="177"/>
    </location>
</feature>
<comment type="caution">
    <text evidence="3">The sequence shown here is derived from an EMBL/GenBank/DDBJ whole genome shotgun (WGS) entry which is preliminary data.</text>
</comment>
<dbReference type="Pfam" id="PF13628">
    <property type="entry name" value="DUF4142"/>
    <property type="match status" value="1"/>
</dbReference>
<dbReference type="PANTHER" id="PTHR38593">
    <property type="entry name" value="BLR2558 PROTEIN"/>
    <property type="match status" value="1"/>
</dbReference>
<proteinExistence type="predicted"/>
<dbReference type="STRING" id="1041146.GCA_000427985_03632"/>
<keyword evidence="1" id="KW-0732">Signal</keyword>
<dbReference type="InterPro" id="IPR025419">
    <property type="entry name" value="DUF4142"/>
</dbReference>
<dbReference type="InterPro" id="IPR012347">
    <property type="entry name" value="Ferritin-like"/>
</dbReference>
<protein>
    <submittedName>
        <fullName evidence="3">DUF305 domain-containing protein</fullName>
    </submittedName>
</protein>
<reference evidence="3 4" key="1">
    <citation type="submission" date="2017-11" db="EMBL/GenBank/DDBJ databases">
        <authorList>
            <person name="Han C.G."/>
        </authorList>
    </citation>
    <scope>NUCLEOTIDE SEQUENCE [LARGE SCALE GENOMIC DNA]</scope>
    <source>
        <strain evidence="3 4">HCNT1</strain>
    </source>
</reference>
<evidence type="ECO:0000313" key="4">
    <source>
        <dbReference type="Proteomes" id="UP000232164"/>
    </source>
</evidence>
<gene>
    <name evidence="3" type="ORF">CWR43_19080</name>
</gene>
<dbReference type="PANTHER" id="PTHR38593:SF1">
    <property type="entry name" value="BLR2558 PROTEIN"/>
    <property type="match status" value="1"/>
</dbReference>
<dbReference type="Proteomes" id="UP000232164">
    <property type="component" value="Unassembled WGS sequence"/>
</dbReference>
<name>A0A2N0D7X9_RHISU</name>
<organism evidence="3 4">
    <name type="scientific">Rhizobium sullae</name>
    <name type="common">Rhizobium hedysari</name>
    <dbReference type="NCBI Taxonomy" id="50338"/>
    <lineage>
        <taxon>Bacteria</taxon>
        <taxon>Pseudomonadati</taxon>
        <taxon>Pseudomonadota</taxon>
        <taxon>Alphaproteobacteria</taxon>
        <taxon>Hyphomicrobiales</taxon>
        <taxon>Rhizobiaceae</taxon>
        <taxon>Rhizobium/Agrobacterium group</taxon>
        <taxon>Rhizobium</taxon>
    </lineage>
</organism>
<sequence length="177" mass="19273">MKKFILTAVGIGLALTTPAFSQLAAEKIGVDTLIGVPPKTEDFIQEAATGDMFEIQSSKLAMERTDNATKAFAQQMITDHQKTSEKLKGLVTGGKIKAALPTAMTSSRRGTLDQLKGLQGEAFTKQYHSDQMSAHEGAVDLFKRYGEEGDNDELKAWAATMLPALEHHLQMAQSFNK</sequence>
<feature type="domain" description="DUF4142" evidence="2">
    <location>
        <begin position="39"/>
        <end position="174"/>
    </location>
</feature>
<dbReference type="EMBL" id="PIQN01000014">
    <property type="protein sequence ID" value="PKA42209.1"/>
    <property type="molecule type" value="Genomic_DNA"/>
</dbReference>
<dbReference type="AlphaFoldDB" id="A0A2N0D7X9"/>
<evidence type="ECO:0000259" key="2">
    <source>
        <dbReference type="Pfam" id="PF13628"/>
    </source>
</evidence>
<evidence type="ECO:0000313" key="3">
    <source>
        <dbReference type="EMBL" id="PKA42209.1"/>
    </source>
</evidence>
<dbReference type="RefSeq" id="WP_100772068.1">
    <property type="nucleotide sequence ID" value="NZ_PIQN01000014.1"/>
</dbReference>
<feature type="signal peptide" evidence="1">
    <location>
        <begin position="1"/>
        <end position="21"/>
    </location>
</feature>
<dbReference type="Gene3D" id="1.20.1260.10">
    <property type="match status" value="1"/>
</dbReference>
<reference evidence="3 4" key="2">
    <citation type="submission" date="2017-12" db="EMBL/GenBank/DDBJ databases">
        <title>Genome sequence of Rhizobium sullae HCNT1 isolated from Sulla coronaria nodules and featuring peculiar denitrification phenotypes.</title>
        <authorList>
            <person name="De Diego-Diaz B."/>
            <person name="Treu L."/>
            <person name="Campanaro S."/>
            <person name="Da Silva Duarte V."/>
            <person name="Basaglia M."/>
            <person name="Favaro L."/>
            <person name="Casella S."/>
            <person name="Squartini A."/>
        </authorList>
    </citation>
    <scope>NUCLEOTIDE SEQUENCE [LARGE SCALE GENOMIC DNA]</scope>
    <source>
        <strain evidence="3 4">HCNT1</strain>
    </source>
</reference>
<evidence type="ECO:0000256" key="1">
    <source>
        <dbReference type="SAM" id="SignalP"/>
    </source>
</evidence>
<accession>A0A2N0D7X9</accession>